<dbReference type="GeneID" id="121139850"/>
<feature type="transmembrane region" description="Helical" evidence="2">
    <location>
        <begin position="30"/>
        <end position="52"/>
    </location>
</feature>
<feature type="region of interest" description="Disordered" evidence="1">
    <location>
        <begin position="170"/>
        <end position="201"/>
    </location>
</feature>
<keyword evidence="2" id="KW-0472">Membrane</keyword>
<reference evidence="4" key="1">
    <citation type="submission" date="2025-08" db="UniProtKB">
        <authorList>
            <consortium name="RefSeq"/>
        </authorList>
    </citation>
    <scope>IDENTIFICATION</scope>
    <source>
        <tissue evidence="4">Liver</tissue>
    </source>
</reference>
<dbReference type="Proteomes" id="UP000886700">
    <property type="component" value="Unplaced"/>
</dbReference>
<sequence>MAYINCQDWAVGDLCRRAASDGDLDLREEFLIVALLSLEWLLFVGILGFLTFQIILQTIWKNEEEDQEVADITILQKPPPYNEEQQNVYEEEDGFEFDFGEDFYEDLDFKEYSNEEDSEEEDDDDSGTSSVCSTIDRFLHDEVKYKLSYYFRHLGVLEPQSAVTGEPTAYEYETSDESFEGNADEEQWGEDESGNFEEEPYKDRVLPEWYFPEERSCKA</sequence>
<keyword evidence="2" id="KW-0812">Transmembrane</keyword>
<evidence type="ECO:0000313" key="3">
    <source>
        <dbReference type="Proteomes" id="UP000886700"/>
    </source>
</evidence>
<proteinExistence type="predicted"/>
<keyword evidence="2" id="KW-1133">Transmembrane helix</keyword>
<dbReference type="RefSeq" id="XP_040599804.1">
    <property type="nucleotide sequence ID" value="XM_040743870.1"/>
</dbReference>
<evidence type="ECO:0000256" key="1">
    <source>
        <dbReference type="SAM" id="MobiDB-lite"/>
    </source>
</evidence>
<accession>A0ABM2XAG7</accession>
<gene>
    <name evidence="4" type="primary">LOC121139850</name>
</gene>
<protein>
    <submittedName>
        <fullName evidence="4">Uncharacterized protein LOC121139850</fullName>
    </submittedName>
</protein>
<name>A0ABM2XAG7_MESAU</name>
<organism evidence="3 4">
    <name type="scientific">Mesocricetus auratus</name>
    <name type="common">Golden hamster</name>
    <dbReference type="NCBI Taxonomy" id="10036"/>
    <lineage>
        <taxon>Eukaryota</taxon>
        <taxon>Metazoa</taxon>
        <taxon>Chordata</taxon>
        <taxon>Craniata</taxon>
        <taxon>Vertebrata</taxon>
        <taxon>Euteleostomi</taxon>
        <taxon>Mammalia</taxon>
        <taxon>Eutheria</taxon>
        <taxon>Euarchontoglires</taxon>
        <taxon>Glires</taxon>
        <taxon>Rodentia</taxon>
        <taxon>Myomorpha</taxon>
        <taxon>Muroidea</taxon>
        <taxon>Cricetidae</taxon>
        <taxon>Cricetinae</taxon>
        <taxon>Mesocricetus</taxon>
    </lineage>
</organism>
<keyword evidence="3" id="KW-1185">Reference proteome</keyword>
<evidence type="ECO:0000256" key="2">
    <source>
        <dbReference type="SAM" id="Phobius"/>
    </source>
</evidence>
<evidence type="ECO:0000313" key="4">
    <source>
        <dbReference type="RefSeq" id="XP_040599804.1"/>
    </source>
</evidence>
<feature type="compositionally biased region" description="Acidic residues" evidence="1">
    <location>
        <begin position="173"/>
        <end position="198"/>
    </location>
</feature>